<dbReference type="InterPro" id="IPR013761">
    <property type="entry name" value="SAM/pointed_sf"/>
</dbReference>
<dbReference type="PANTHER" id="PTHR24201:SF15">
    <property type="entry name" value="ANKYRIN REPEAT DOMAIN-CONTAINING PROTEIN 66"/>
    <property type="match status" value="1"/>
</dbReference>
<evidence type="ECO:0000256" key="2">
    <source>
        <dbReference type="ARBA" id="ARBA00023043"/>
    </source>
</evidence>
<evidence type="ECO:0000313" key="6">
    <source>
        <dbReference type="EMBL" id="CAB3221831.1"/>
    </source>
</evidence>
<organism evidence="6">
    <name type="scientific">Phallusia mammillata</name>
    <dbReference type="NCBI Taxonomy" id="59560"/>
    <lineage>
        <taxon>Eukaryota</taxon>
        <taxon>Metazoa</taxon>
        <taxon>Chordata</taxon>
        <taxon>Tunicata</taxon>
        <taxon>Ascidiacea</taxon>
        <taxon>Phlebobranchia</taxon>
        <taxon>Ascidiidae</taxon>
        <taxon>Phallusia</taxon>
    </lineage>
</organism>
<keyword evidence="2 3" id="KW-0040">ANK repeat</keyword>
<feature type="repeat" description="ANK" evidence="3">
    <location>
        <begin position="64"/>
        <end position="96"/>
    </location>
</feature>
<dbReference type="PROSITE" id="PS50297">
    <property type="entry name" value="ANK_REP_REGION"/>
    <property type="match status" value="1"/>
</dbReference>
<keyword evidence="1" id="KW-0677">Repeat</keyword>
<sequence>MNDRFHRAAKDGLLTILKEATKRDLNQVDGDGMTPTLWSAYTGNLSALKLCCSRGGDPNKSDHTGNSALHLAAQNGHLHLVSFLVIFGANVWHVDNSYHTALDIAGIRKQTDCVKYLDNAANKKLMEDPKKAKRMQDEARKEAMHRIEKYERMQQKYREKMELDSRRKESTGEAPQIPKARSFPSIKKLKNRLTIKKPPPGLSAAMDRDTDSTQINSAHSSQVTYRTTEEMKDMENKLDDTSDNQKRKAVKDVFPNSNSFPTKKGDFGTMAFRNNFSTKGLYSALPETEKPPEETDGEVVLAPMARPKMNGYDEEEGAKFDVESSSDEDAGDKELRNFIASLGLTSYLPLFEQNDMDMESLTYCTDDDLHKMGLNLGPRKKVIQGLKRRKLEEDMKISDAEMTTF</sequence>
<dbReference type="Gene3D" id="1.10.150.50">
    <property type="entry name" value="Transcription Factor, Ets-1"/>
    <property type="match status" value="1"/>
</dbReference>
<dbReference type="InterPro" id="IPR001660">
    <property type="entry name" value="SAM"/>
</dbReference>
<dbReference type="SMART" id="SM00454">
    <property type="entry name" value="SAM"/>
    <property type="match status" value="1"/>
</dbReference>
<dbReference type="PANTHER" id="PTHR24201">
    <property type="entry name" value="ANK_REP_REGION DOMAIN-CONTAINING PROTEIN"/>
    <property type="match status" value="1"/>
</dbReference>
<feature type="domain" description="SAM" evidence="5">
    <location>
        <begin position="327"/>
        <end position="392"/>
    </location>
</feature>
<gene>
    <name evidence="6" type="primary">Anks4b</name>
</gene>
<dbReference type="PROSITE" id="PS50088">
    <property type="entry name" value="ANK_REPEAT"/>
    <property type="match status" value="1"/>
</dbReference>
<evidence type="ECO:0000256" key="4">
    <source>
        <dbReference type="SAM" id="MobiDB-lite"/>
    </source>
</evidence>
<dbReference type="InterPro" id="IPR050776">
    <property type="entry name" value="Ank_Repeat/CDKN_Inhibitor"/>
</dbReference>
<dbReference type="InterPro" id="IPR002110">
    <property type="entry name" value="Ankyrin_rpt"/>
</dbReference>
<dbReference type="EMBL" id="LR782937">
    <property type="protein sequence ID" value="CAB3221831.1"/>
    <property type="molecule type" value="mRNA"/>
</dbReference>
<name>A0A6F9D6N9_9ASCI</name>
<dbReference type="Pfam" id="PF12796">
    <property type="entry name" value="Ank_2"/>
    <property type="match status" value="1"/>
</dbReference>
<dbReference type="AlphaFoldDB" id="A0A6F9D6N9"/>
<evidence type="ECO:0000256" key="1">
    <source>
        <dbReference type="ARBA" id="ARBA00022737"/>
    </source>
</evidence>
<evidence type="ECO:0000259" key="5">
    <source>
        <dbReference type="SMART" id="SM00454"/>
    </source>
</evidence>
<feature type="region of interest" description="Disordered" evidence="4">
    <location>
        <begin position="160"/>
        <end position="229"/>
    </location>
</feature>
<dbReference type="SMART" id="SM00248">
    <property type="entry name" value="ANK"/>
    <property type="match status" value="3"/>
</dbReference>
<evidence type="ECO:0000256" key="3">
    <source>
        <dbReference type="PROSITE-ProRule" id="PRU00023"/>
    </source>
</evidence>
<dbReference type="Gene3D" id="1.25.40.20">
    <property type="entry name" value="Ankyrin repeat-containing domain"/>
    <property type="match status" value="1"/>
</dbReference>
<reference evidence="6" key="1">
    <citation type="submission" date="2020-04" db="EMBL/GenBank/DDBJ databases">
        <authorList>
            <person name="Neveu A P."/>
        </authorList>
    </citation>
    <scope>NUCLEOTIDE SEQUENCE</scope>
    <source>
        <tissue evidence="6">Whole embryo</tissue>
    </source>
</reference>
<feature type="region of interest" description="Disordered" evidence="4">
    <location>
        <begin position="309"/>
        <end position="329"/>
    </location>
</feature>
<protein>
    <submittedName>
        <fullName evidence="6">Ankyrin repeat and SAM domain-containing protein 4B</fullName>
    </submittedName>
</protein>
<dbReference type="SUPFAM" id="SSF47769">
    <property type="entry name" value="SAM/Pointed domain"/>
    <property type="match status" value="1"/>
</dbReference>
<dbReference type="Pfam" id="PF00536">
    <property type="entry name" value="SAM_1"/>
    <property type="match status" value="1"/>
</dbReference>
<accession>A0A6F9D6N9</accession>
<feature type="compositionally biased region" description="Polar residues" evidence="4">
    <location>
        <begin position="212"/>
        <end position="226"/>
    </location>
</feature>
<proteinExistence type="evidence at transcript level"/>
<dbReference type="InterPro" id="IPR036770">
    <property type="entry name" value="Ankyrin_rpt-contain_sf"/>
</dbReference>
<feature type="compositionally biased region" description="Basic and acidic residues" evidence="4">
    <location>
        <begin position="160"/>
        <end position="171"/>
    </location>
</feature>
<dbReference type="SUPFAM" id="SSF48403">
    <property type="entry name" value="Ankyrin repeat"/>
    <property type="match status" value="1"/>
</dbReference>